<dbReference type="Gene3D" id="3.90.226.10">
    <property type="entry name" value="2-enoyl-CoA Hydratase, Chain A, domain 1"/>
    <property type="match status" value="1"/>
</dbReference>
<dbReference type="OrthoDB" id="8452484at2"/>
<comment type="similarity">
    <text evidence="1 3">Belongs to the enoyl-CoA hydratase/isomerase family.</text>
</comment>
<dbReference type="CDD" id="cd06558">
    <property type="entry name" value="crotonase-like"/>
    <property type="match status" value="1"/>
</dbReference>
<dbReference type="NCBIfam" id="NF006699">
    <property type="entry name" value="PRK09245.1"/>
    <property type="match status" value="1"/>
</dbReference>
<name>A0A1H1PLU9_BRESA</name>
<organism evidence="4 5">
    <name type="scientific">Brevibacterium sandarakinum</name>
    <dbReference type="NCBI Taxonomy" id="629680"/>
    <lineage>
        <taxon>Bacteria</taxon>
        <taxon>Bacillati</taxon>
        <taxon>Actinomycetota</taxon>
        <taxon>Actinomycetes</taxon>
        <taxon>Micrococcales</taxon>
        <taxon>Brevibacteriaceae</taxon>
        <taxon>Brevibacterium</taxon>
    </lineage>
</organism>
<proteinExistence type="inferred from homology"/>
<dbReference type="Pfam" id="PF00378">
    <property type="entry name" value="ECH_1"/>
    <property type="match status" value="1"/>
</dbReference>
<dbReference type="PANTHER" id="PTHR11941">
    <property type="entry name" value="ENOYL-COA HYDRATASE-RELATED"/>
    <property type="match status" value="1"/>
</dbReference>
<dbReference type="Gene3D" id="1.10.12.10">
    <property type="entry name" value="Lyase 2-enoyl-coa Hydratase, Chain A, domain 2"/>
    <property type="match status" value="1"/>
</dbReference>
<dbReference type="InterPro" id="IPR001753">
    <property type="entry name" value="Enoyl-CoA_hydra/iso"/>
</dbReference>
<dbReference type="GO" id="GO:0006635">
    <property type="term" value="P:fatty acid beta-oxidation"/>
    <property type="evidence" value="ECO:0007669"/>
    <property type="project" value="TreeGrafter"/>
</dbReference>
<evidence type="ECO:0000313" key="4">
    <source>
        <dbReference type="EMBL" id="SDS12035.1"/>
    </source>
</evidence>
<dbReference type="Proteomes" id="UP000199700">
    <property type="component" value="Chromosome"/>
</dbReference>
<protein>
    <submittedName>
        <fullName evidence="4">Enoyl-CoA hydratase/carnithine racemase</fullName>
    </submittedName>
</protein>
<dbReference type="GO" id="GO:0016829">
    <property type="term" value="F:lyase activity"/>
    <property type="evidence" value="ECO:0007669"/>
    <property type="project" value="UniProtKB-KW"/>
</dbReference>
<dbReference type="RefSeq" id="WP_092104127.1">
    <property type="nucleotide sequence ID" value="NZ_LT629739.1"/>
</dbReference>
<dbReference type="InterPro" id="IPR014748">
    <property type="entry name" value="Enoyl-CoA_hydra_C"/>
</dbReference>
<gene>
    <name evidence="4" type="ORF">SAMN04489751_1274</name>
</gene>
<dbReference type="PANTHER" id="PTHR11941:SF133">
    <property type="entry name" value="1,2-EPOXYPHENYLACETYL-COA ISOMERASE"/>
    <property type="match status" value="1"/>
</dbReference>
<evidence type="ECO:0000256" key="1">
    <source>
        <dbReference type="ARBA" id="ARBA00005254"/>
    </source>
</evidence>
<dbReference type="AlphaFoldDB" id="A0A1H1PLU9"/>
<accession>A0A1H1PLU9</accession>
<evidence type="ECO:0000256" key="2">
    <source>
        <dbReference type="ARBA" id="ARBA00023239"/>
    </source>
</evidence>
<keyword evidence="2" id="KW-0456">Lyase</keyword>
<dbReference type="SUPFAM" id="SSF52096">
    <property type="entry name" value="ClpP/crotonase"/>
    <property type="match status" value="1"/>
</dbReference>
<evidence type="ECO:0000313" key="5">
    <source>
        <dbReference type="Proteomes" id="UP000199700"/>
    </source>
</evidence>
<keyword evidence="5" id="KW-1185">Reference proteome</keyword>
<dbReference type="STRING" id="629680.SAMN04489751_1274"/>
<reference evidence="4" key="1">
    <citation type="submission" date="2016-10" db="EMBL/GenBank/DDBJ databases">
        <authorList>
            <person name="Varghese N."/>
            <person name="Submissions S."/>
        </authorList>
    </citation>
    <scope>NUCLEOTIDE SEQUENCE [LARGE SCALE GENOMIC DNA]</scope>
    <source>
        <strain evidence="4">DSM 22082</strain>
    </source>
</reference>
<sequence>MSEQSQNLILVTQPAPAIELWSLNLPEQRNPITDEPMIEALIGNIDRIRDDKSVKCVILTGEGKAFSAGGNIKKMADKSGMFGGEFDEIREGYRNGVQRIPLAMRSVDVPFIAAVNGPAVGAGMDLTTMCDMRVAAEQAWFAESFVQLGLIAGDGGAWFLPRLIGSARAAEMALTGDRVDAVTAERWGLVNYVVSAENLIERSLELAGRIVANPVYSVRATKQLLLDSERHTLESMLEECASLQANAHFQPDHHEAVAAMLEKRAPRFTS</sequence>
<evidence type="ECO:0000256" key="3">
    <source>
        <dbReference type="RuleBase" id="RU003707"/>
    </source>
</evidence>
<dbReference type="PROSITE" id="PS00166">
    <property type="entry name" value="ENOYL_COA_HYDRATASE"/>
    <property type="match status" value="1"/>
</dbReference>
<dbReference type="EMBL" id="LT629739">
    <property type="protein sequence ID" value="SDS12035.1"/>
    <property type="molecule type" value="Genomic_DNA"/>
</dbReference>
<dbReference type="InterPro" id="IPR029045">
    <property type="entry name" value="ClpP/crotonase-like_dom_sf"/>
</dbReference>
<dbReference type="InterPro" id="IPR018376">
    <property type="entry name" value="Enoyl-CoA_hyd/isom_CS"/>
</dbReference>